<sequence length="274" mass="28861">MNAESTYVIVGAGLAGAKTAQALREEGFTGPLILIGEEGERPYERPPLSKGYLLGKQDREKVYVHPEQWYRDHDVDLRLGTRATALDTTAHRLTLADGSQQPYAKLLLATGASPRTLPVPGHELAGVHYLRRLEDSDRLKAAFQPGARVAVIGAGWIGLEAAAAARTAGADVTVLEAAELPLLRVLGKEAAQVFADLHRDHGVDLRLGVQVERLTGSAGTVDGVQLADGTRIDADTVLVGIGVAPNTELAAAAGLALDNGIATDEHLHTSAPDV</sequence>
<reference evidence="7" key="1">
    <citation type="journal article" date="2019" name="Int. J. Syst. Evol. Microbiol.">
        <title>The Global Catalogue of Microorganisms (GCM) 10K type strain sequencing project: providing services to taxonomists for standard genome sequencing and annotation.</title>
        <authorList>
            <consortium name="The Broad Institute Genomics Platform"/>
            <consortium name="The Broad Institute Genome Sequencing Center for Infectious Disease"/>
            <person name="Wu L."/>
            <person name="Ma J."/>
        </authorList>
    </citation>
    <scope>NUCLEOTIDE SEQUENCE [LARGE SCALE GENOMIC DNA]</scope>
    <source>
        <strain evidence="7">JCM 4816</strain>
    </source>
</reference>
<dbReference type="RefSeq" id="WP_380591322.1">
    <property type="nucleotide sequence ID" value="NZ_JBHSQJ010000250.1"/>
</dbReference>
<organism evidence="6 7">
    <name type="scientific">Streptacidiphilus monticola</name>
    <dbReference type="NCBI Taxonomy" id="2161674"/>
    <lineage>
        <taxon>Bacteria</taxon>
        <taxon>Bacillati</taxon>
        <taxon>Actinomycetota</taxon>
        <taxon>Actinomycetes</taxon>
        <taxon>Kitasatosporales</taxon>
        <taxon>Streptomycetaceae</taxon>
        <taxon>Streptacidiphilus</taxon>
    </lineage>
</organism>
<dbReference type="Gene3D" id="3.50.50.60">
    <property type="entry name" value="FAD/NAD(P)-binding domain"/>
    <property type="match status" value="2"/>
</dbReference>
<keyword evidence="2" id="KW-0285">Flavoprotein</keyword>
<evidence type="ECO:0000259" key="5">
    <source>
        <dbReference type="Pfam" id="PF07992"/>
    </source>
</evidence>
<evidence type="ECO:0000256" key="2">
    <source>
        <dbReference type="ARBA" id="ARBA00022630"/>
    </source>
</evidence>
<gene>
    <name evidence="6" type="ORF">ACFP3V_31825</name>
</gene>
<accession>A0ABW1GE68</accession>
<comment type="caution">
    <text evidence="6">The sequence shown here is derived from an EMBL/GenBank/DDBJ whole genome shotgun (WGS) entry which is preliminary data.</text>
</comment>
<dbReference type="Pfam" id="PF07992">
    <property type="entry name" value="Pyr_redox_2"/>
    <property type="match status" value="1"/>
</dbReference>
<feature type="non-terminal residue" evidence="6">
    <location>
        <position position="274"/>
    </location>
</feature>
<comment type="cofactor">
    <cofactor evidence="1">
        <name>FAD</name>
        <dbReference type="ChEBI" id="CHEBI:57692"/>
    </cofactor>
</comment>
<keyword evidence="3" id="KW-0274">FAD</keyword>
<feature type="domain" description="FAD/NAD(P)-binding" evidence="5">
    <location>
        <begin position="7"/>
        <end position="274"/>
    </location>
</feature>
<dbReference type="PANTHER" id="PTHR43557:SF2">
    <property type="entry name" value="RIESKE DOMAIN-CONTAINING PROTEIN-RELATED"/>
    <property type="match status" value="1"/>
</dbReference>
<evidence type="ECO:0000313" key="7">
    <source>
        <dbReference type="Proteomes" id="UP001596174"/>
    </source>
</evidence>
<dbReference type="SUPFAM" id="SSF51905">
    <property type="entry name" value="FAD/NAD(P)-binding domain"/>
    <property type="match status" value="2"/>
</dbReference>
<evidence type="ECO:0000256" key="3">
    <source>
        <dbReference type="ARBA" id="ARBA00022827"/>
    </source>
</evidence>
<dbReference type="PANTHER" id="PTHR43557">
    <property type="entry name" value="APOPTOSIS-INDUCING FACTOR 1"/>
    <property type="match status" value="1"/>
</dbReference>
<protein>
    <submittedName>
        <fullName evidence="6">NAD(P)/FAD-dependent oxidoreductase</fullName>
    </submittedName>
</protein>
<evidence type="ECO:0000256" key="4">
    <source>
        <dbReference type="ARBA" id="ARBA00023002"/>
    </source>
</evidence>
<evidence type="ECO:0000313" key="6">
    <source>
        <dbReference type="EMBL" id="MFC5911781.1"/>
    </source>
</evidence>
<dbReference type="EMBL" id="JBHSQJ010000250">
    <property type="protein sequence ID" value="MFC5911781.1"/>
    <property type="molecule type" value="Genomic_DNA"/>
</dbReference>
<dbReference type="InterPro" id="IPR036188">
    <property type="entry name" value="FAD/NAD-bd_sf"/>
</dbReference>
<evidence type="ECO:0000256" key="1">
    <source>
        <dbReference type="ARBA" id="ARBA00001974"/>
    </source>
</evidence>
<keyword evidence="7" id="KW-1185">Reference proteome</keyword>
<dbReference type="InterPro" id="IPR050446">
    <property type="entry name" value="FAD-oxidoreductase/Apoptosis"/>
</dbReference>
<dbReference type="InterPro" id="IPR023753">
    <property type="entry name" value="FAD/NAD-binding_dom"/>
</dbReference>
<name>A0ABW1GE68_9ACTN</name>
<keyword evidence="4" id="KW-0560">Oxidoreductase</keyword>
<dbReference type="PRINTS" id="PR00411">
    <property type="entry name" value="PNDRDTASEI"/>
</dbReference>
<dbReference type="PRINTS" id="PR00368">
    <property type="entry name" value="FADPNR"/>
</dbReference>
<dbReference type="Proteomes" id="UP001596174">
    <property type="component" value="Unassembled WGS sequence"/>
</dbReference>
<proteinExistence type="predicted"/>